<evidence type="ECO:0000313" key="2">
    <source>
        <dbReference type="EMBL" id="KAF5186336.1"/>
    </source>
</evidence>
<sequence length="202" mass="23270">MMLMQSPTNASARSSLEEMLDSIRQRDDKPKDLPPALPVRPVSRARLPKSRKQLPSSIMVDESAPVKLCNVLKEKERKIRDRKRSRDEKELGFKGGGFGSKRMSMVDLVLPDDTPYTRKAEMNDHEERSEENNNTSDAPSPVELSVDESEWGENIQYILRKPEVFHFRNFESGVGFQMDNGTLEKHNHHLERMLLLCFQMAE</sequence>
<feature type="compositionally biased region" description="Basic and acidic residues" evidence="1">
    <location>
        <begin position="122"/>
        <end position="131"/>
    </location>
</feature>
<name>A0A7J6VMK2_THATH</name>
<dbReference type="AlphaFoldDB" id="A0A7J6VMK2"/>
<feature type="region of interest" description="Disordered" evidence="1">
    <location>
        <begin position="1"/>
        <end position="56"/>
    </location>
</feature>
<keyword evidence="3" id="KW-1185">Reference proteome</keyword>
<reference evidence="2 3" key="1">
    <citation type="submission" date="2020-06" db="EMBL/GenBank/DDBJ databases">
        <title>Transcriptomic and genomic resources for Thalictrum thalictroides and T. hernandezii: Facilitating candidate gene discovery in an emerging model plant lineage.</title>
        <authorList>
            <person name="Arias T."/>
            <person name="Riano-Pachon D.M."/>
            <person name="Di Stilio V.S."/>
        </authorList>
    </citation>
    <scope>NUCLEOTIDE SEQUENCE [LARGE SCALE GENOMIC DNA]</scope>
    <source>
        <strain evidence="3">cv. WT478/WT964</strain>
        <tissue evidence="2">Leaves</tissue>
    </source>
</reference>
<proteinExistence type="predicted"/>
<dbReference type="Proteomes" id="UP000554482">
    <property type="component" value="Unassembled WGS sequence"/>
</dbReference>
<comment type="caution">
    <text evidence="2">The sequence shown here is derived from an EMBL/GenBank/DDBJ whole genome shotgun (WGS) entry which is preliminary data.</text>
</comment>
<feature type="compositionally biased region" description="Polar residues" evidence="1">
    <location>
        <begin position="1"/>
        <end position="14"/>
    </location>
</feature>
<feature type="region of interest" description="Disordered" evidence="1">
    <location>
        <begin position="77"/>
        <end position="96"/>
    </location>
</feature>
<evidence type="ECO:0000256" key="1">
    <source>
        <dbReference type="SAM" id="MobiDB-lite"/>
    </source>
</evidence>
<dbReference type="OrthoDB" id="683848at2759"/>
<dbReference type="EMBL" id="JABWDY010029434">
    <property type="protein sequence ID" value="KAF5186336.1"/>
    <property type="molecule type" value="Genomic_DNA"/>
</dbReference>
<feature type="region of interest" description="Disordered" evidence="1">
    <location>
        <begin position="122"/>
        <end position="145"/>
    </location>
</feature>
<gene>
    <name evidence="2" type="ORF">FRX31_024077</name>
</gene>
<evidence type="ECO:0000313" key="3">
    <source>
        <dbReference type="Proteomes" id="UP000554482"/>
    </source>
</evidence>
<protein>
    <submittedName>
        <fullName evidence="2">Myosin-2</fullName>
    </submittedName>
</protein>
<accession>A0A7J6VMK2</accession>
<feature type="compositionally biased region" description="Basic and acidic residues" evidence="1">
    <location>
        <begin position="77"/>
        <end position="92"/>
    </location>
</feature>
<feature type="compositionally biased region" description="Basic and acidic residues" evidence="1">
    <location>
        <begin position="21"/>
        <end position="32"/>
    </location>
</feature>
<organism evidence="2 3">
    <name type="scientific">Thalictrum thalictroides</name>
    <name type="common">Rue-anemone</name>
    <name type="synonym">Anemone thalictroides</name>
    <dbReference type="NCBI Taxonomy" id="46969"/>
    <lineage>
        <taxon>Eukaryota</taxon>
        <taxon>Viridiplantae</taxon>
        <taxon>Streptophyta</taxon>
        <taxon>Embryophyta</taxon>
        <taxon>Tracheophyta</taxon>
        <taxon>Spermatophyta</taxon>
        <taxon>Magnoliopsida</taxon>
        <taxon>Ranunculales</taxon>
        <taxon>Ranunculaceae</taxon>
        <taxon>Thalictroideae</taxon>
        <taxon>Thalictrum</taxon>
    </lineage>
</organism>